<dbReference type="PANTHER" id="PTHR30548">
    <property type="entry name" value="2-HYDROXYGLUTARYL-COA DEHYDRATASE, D-COMPONENT-RELATED"/>
    <property type="match status" value="1"/>
</dbReference>
<dbReference type="Gene3D" id="3.40.50.11890">
    <property type="match status" value="1"/>
</dbReference>
<dbReference type="PANTHER" id="PTHR30548:SF3">
    <property type="entry name" value="2-HYDROXYACYL-COA DEHYDRATASE"/>
    <property type="match status" value="1"/>
</dbReference>
<keyword evidence="3" id="KW-1185">Reference proteome</keyword>
<dbReference type="InterPro" id="IPR010327">
    <property type="entry name" value="FldB/FldC_alpha/beta"/>
</dbReference>
<evidence type="ECO:0000256" key="1">
    <source>
        <dbReference type="ARBA" id="ARBA00005806"/>
    </source>
</evidence>
<dbReference type="OrthoDB" id="9810278at2"/>
<protein>
    <submittedName>
        <fullName evidence="2">2-hydroxyacyl-CoA dehydratase</fullName>
    </submittedName>
</protein>
<dbReference type="KEGG" id="gtl:EP073_03055"/>
<reference evidence="2 3" key="1">
    <citation type="submission" date="2019-01" db="EMBL/GenBank/DDBJ databases">
        <title>Geovibrio thiophilus DSM 11263, complete genome.</title>
        <authorList>
            <person name="Spring S."/>
            <person name="Bunk B."/>
            <person name="Sproer C."/>
        </authorList>
    </citation>
    <scope>NUCLEOTIDE SEQUENCE [LARGE SCALE GENOMIC DNA]</scope>
    <source>
        <strain evidence="2 3">DSM 11263</strain>
    </source>
</reference>
<accession>A0A3R5UTZ0</accession>
<dbReference type="AlphaFoldDB" id="A0A3R5UTZ0"/>
<organism evidence="2 3">
    <name type="scientific">Geovibrio thiophilus</name>
    <dbReference type="NCBI Taxonomy" id="139438"/>
    <lineage>
        <taxon>Bacteria</taxon>
        <taxon>Pseudomonadati</taxon>
        <taxon>Deferribacterota</taxon>
        <taxon>Deferribacteres</taxon>
        <taxon>Deferribacterales</taxon>
        <taxon>Geovibrionaceae</taxon>
        <taxon>Geovibrio</taxon>
    </lineage>
</organism>
<dbReference type="EMBL" id="CP035108">
    <property type="protein sequence ID" value="QAR32412.1"/>
    <property type="molecule type" value="Genomic_DNA"/>
</dbReference>
<sequence length="332" mass="37783">MKKRIGFTTTIPVEIILAAGHVPVDLNNIFITDKDPTVFIDYAETEGLPRNICAWIKGIYTAVIRGSIDEVIAVTEGDCSNSHALAELFMEHGIPVHSFAYPFGKEDRRSFLEREFRSLAKSLGTTYEAAEEYTKRTDPIREKLRRLDTLTAQEKASGFENHLWLVTSTDFNTEPVAYEAELDTKLAEIEARGSAGRKIRIGVLGVPTIYDDMYGFIEEKGASVVFNEIQRQFAIPSANPDYIARYAEYTYPYDVFGRIADIRQQTAERRIDGLIHYVQSFCYRQMQDITIRKHMDVPVLTIEGDSPSGIDARTKIRIESFIEMLEARKNDR</sequence>
<dbReference type="Proteomes" id="UP000287502">
    <property type="component" value="Chromosome"/>
</dbReference>
<evidence type="ECO:0000313" key="3">
    <source>
        <dbReference type="Proteomes" id="UP000287502"/>
    </source>
</evidence>
<gene>
    <name evidence="2" type="ORF">EP073_03055</name>
</gene>
<name>A0A3R5UTZ0_9BACT</name>
<dbReference type="Gene3D" id="3.40.50.11900">
    <property type="match status" value="1"/>
</dbReference>
<dbReference type="RefSeq" id="WP_128465699.1">
    <property type="nucleotide sequence ID" value="NZ_CP035108.1"/>
</dbReference>
<comment type="similarity">
    <text evidence="1">Belongs to the FldB/FldC dehydratase alpha/beta subunit family.</text>
</comment>
<proteinExistence type="inferred from homology"/>
<dbReference type="Pfam" id="PF06050">
    <property type="entry name" value="HGD-D"/>
    <property type="match status" value="1"/>
</dbReference>
<evidence type="ECO:0000313" key="2">
    <source>
        <dbReference type="EMBL" id="QAR32412.1"/>
    </source>
</evidence>